<dbReference type="GO" id="GO:0005886">
    <property type="term" value="C:plasma membrane"/>
    <property type="evidence" value="ECO:0007669"/>
    <property type="project" value="UniProtKB-SubCell"/>
</dbReference>
<keyword evidence="11" id="KW-1185">Reference proteome</keyword>
<evidence type="ECO:0000259" key="9">
    <source>
        <dbReference type="Pfam" id="PF18967"/>
    </source>
</evidence>
<comment type="subcellular location">
    <subcellularLocation>
        <location evidence="1">Cell membrane</location>
    </subcellularLocation>
</comment>
<dbReference type="Pfam" id="PF18967">
    <property type="entry name" value="PycTM"/>
    <property type="match status" value="1"/>
</dbReference>
<accession>A0A3D9N9R7</accession>
<evidence type="ECO:0000256" key="6">
    <source>
        <dbReference type="ARBA" id="ARBA00023118"/>
    </source>
</evidence>
<evidence type="ECO:0000256" key="1">
    <source>
        <dbReference type="ARBA" id="ARBA00004236"/>
    </source>
</evidence>
<keyword evidence="6" id="KW-0051">Antiviral defense</keyword>
<dbReference type="GO" id="GO:0000166">
    <property type="term" value="F:nucleotide binding"/>
    <property type="evidence" value="ECO:0007669"/>
    <property type="project" value="UniProtKB-KW"/>
</dbReference>
<comment type="caution">
    <text evidence="10">The sequence shown here is derived from an EMBL/GenBank/DDBJ whole genome shotgun (WGS) entry which is preliminary data.</text>
</comment>
<keyword evidence="7 8" id="KW-0472">Membrane</keyword>
<dbReference type="InterPro" id="IPR043760">
    <property type="entry name" value="PycTM_dom"/>
</dbReference>
<evidence type="ECO:0000256" key="5">
    <source>
        <dbReference type="ARBA" id="ARBA00022989"/>
    </source>
</evidence>
<evidence type="ECO:0000256" key="3">
    <source>
        <dbReference type="ARBA" id="ARBA00022692"/>
    </source>
</evidence>
<sequence>MNKELLEIHSNVKDWLKFAEAKNAMLVVFNSASIYGVAKLPFLNKAEEPNFIDNYFSFIIILLIISTVTCLISFVPRLKFILLSISNSKEKNNIFFFEHLGKSTPKKILESLKGKGVKEEFSEVDEDIAVQIHSLANVATRKYSLFTIAVWITVSAYINPIVAAIFAAYTYKK</sequence>
<evidence type="ECO:0000256" key="8">
    <source>
        <dbReference type="SAM" id="Phobius"/>
    </source>
</evidence>
<gene>
    <name evidence="10" type="ORF">DFQ09_10187</name>
</gene>
<dbReference type="GO" id="GO:0051607">
    <property type="term" value="P:defense response to virus"/>
    <property type="evidence" value="ECO:0007669"/>
    <property type="project" value="UniProtKB-KW"/>
</dbReference>
<name>A0A3D9N9R7_9FLAO</name>
<evidence type="ECO:0000313" key="10">
    <source>
        <dbReference type="EMBL" id="REE27259.1"/>
    </source>
</evidence>
<feature type="domain" description="Pycsar effector protein" evidence="9">
    <location>
        <begin position="5"/>
        <end position="167"/>
    </location>
</feature>
<feature type="transmembrane region" description="Helical" evidence="8">
    <location>
        <begin position="143"/>
        <end position="169"/>
    </location>
</feature>
<dbReference type="EMBL" id="QREI01000001">
    <property type="protein sequence ID" value="REE27259.1"/>
    <property type="molecule type" value="Genomic_DNA"/>
</dbReference>
<dbReference type="RefSeq" id="WP_147298300.1">
    <property type="nucleotide sequence ID" value="NZ_QREI01000001.1"/>
</dbReference>
<evidence type="ECO:0000313" key="11">
    <source>
        <dbReference type="Proteomes" id="UP000256919"/>
    </source>
</evidence>
<feature type="transmembrane region" description="Helical" evidence="8">
    <location>
        <begin position="55"/>
        <end position="75"/>
    </location>
</feature>
<keyword evidence="4" id="KW-0547">Nucleotide-binding</keyword>
<dbReference type="Proteomes" id="UP000256919">
    <property type="component" value="Unassembled WGS sequence"/>
</dbReference>
<protein>
    <recommendedName>
        <fullName evidence="9">Pycsar effector protein domain-containing protein</fullName>
    </recommendedName>
</protein>
<feature type="transmembrane region" description="Helical" evidence="8">
    <location>
        <begin position="21"/>
        <end position="43"/>
    </location>
</feature>
<dbReference type="OrthoDB" id="2084475at2"/>
<evidence type="ECO:0000256" key="2">
    <source>
        <dbReference type="ARBA" id="ARBA00022475"/>
    </source>
</evidence>
<keyword evidence="3 8" id="KW-0812">Transmembrane</keyword>
<keyword evidence="5 8" id="KW-1133">Transmembrane helix</keyword>
<evidence type="ECO:0000256" key="7">
    <source>
        <dbReference type="ARBA" id="ARBA00023136"/>
    </source>
</evidence>
<keyword evidence="2" id="KW-1003">Cell membrane</keyword>
<dbReference type="AlphaFoldDB" id="A0A3D9N9R7"/>
<evidence type="ECO:0000256" key="4">
    <source>
        <dbReference type="ARBA" id="ARBA00022741"/>
    </source>
</evidence>
<organism evidence="10 11">
    <name type="scientific">Winogradskyella pacifica</name>
    <dbReference type="NCBI Taxonomy" id="664642"/>
    <lineage>
        <taxon>Bacteria</taxon>
        <taxon>Pseudomonadati</taxon>
        <taxon>Bacteroidota</taxon>
        <taxon>Flavobacteriia</taxon>
        <taxon>Flavobacteriales</taxon>
        <taxon>Flavobacteriaceae</taxon>
        <taxon>Winogradskyella</taxon>
    </lineage>
</organism>
<proteinExistence type="predicted"/>
<reference evidence="10 11" key="1">
    <citation type="submission" date="2018-07" db="EMBL/GenBank/DDBJ databases">
        <title>Genomic Encyclopedia of Type Strains, Phase III (KMG-III): the genomes of soil and plant-associated and newly described type strains.</title>
        <authorList>
            <person name="Whitman W."/>
        </authorList>
    </citation>
    <scope>NUCLEOTIDE SEQUENCE [LARGE SCALE GENOMIC DNA]</scope>
    <source>
        <strain evidence="10 11">CECT 7948</strain>
    </source>
</reference>